<dbReference type="PANTHER" id="PTHR40254">
    <property type="entry name" value="BLR0577 PROTEIN"/>
    <property type="match status" value="1"/>
</dbReference>
<feature type="domain" description="Adenylosuccinate lyase C-terminal" evidence="3">
    <location>
        <begin position="368"/>
        <end position="447"/>
    </location>
</feature>
<dbReference type="Pfam" id="PF10397">
    <property type="entry name" value="ADSL_C"/>
    <property type="match status" value="1"/>
</dbReference>
<evidence type="ECO:0000256" key="2">
    <source>
        <dbReference type="SAM" id="MobiDB-lite"/>
    </source>
</evidence>
<accession>A0ABP7RXY4</accession>
<organism evidence="4 5">
    <name type="scientific">Streptomyces marokkonensis</name>
    <dbReference type="NCBI Taxonomy" id="324855"/>
    <lineage>
        <taxon>Bacteria</taxon>
        <taxon>Bacillati</taxon>
        <taxon>Actinomycetota</taxon>
        <taxon>Actinomycetes</taxon>
        <taxon>Kitasatosporales</taxon>
        <taxon>Streptomycetaceae</taxon>
        <taxon>Streptomyces</taxon>
    </lineage>
</organism>
<evidence type="ECO:0000259" key="3">
    <source>
        <dbReference type="SMART" id="SM00998"/>
    </source>
</evidence>
<name>A0ABP7RXY4_9ACTN</name>
<protein>
    <recommendedName>
        <fullName evidence="3">Adenylosuccinate lyase C-terminal domain-containing protein</fullName>
    </recommendedName>
</protein>
<evidence type="ECO:0000256" key="1">
    <source>
        <dbReference type="ARBA" id="ARBA00023239"/>
    </source>
</evidence>
<keyword evidence="1" id="KW-0456">Lyase</keyword>
<sequence length="448" mass="47494">MTIHVVDPGPPGAGLVWRPSQSRRLLMNTVASQVTVFTDASVTIEGPLEEGPSLYQWAASLAARDPRALVAGRDAPGEAVLAQARALGPDSYPTRVLYGQYLSWVFHHVTGKAAGHVTVRVHRARAVRLADGDRGLGGAGPQTVVLEDGTELSGLSAVVLAQGHTPTTADAAERELPAFASRNGLVHIAPSSPADVDLSRIAPGQTVLVRGLGLNFFDCMALFTQGRGGFFERVEGRLVYRPSGREPALYAGSRRGVPYQARGENEKGRPRALPSQAADGRVRRRSLSRPVRHRSVAADRPGSAVRLLRDADRPPPRPGRRGRVRRRVAPRSATRTVPPSSRRRASCRGLTGLSVRPERMRGNTEATGGQLVSERVPAVLAPALGKAAAKQVLSDASAAATADGRPLADVLAEVPQVRGRFTRAELAALLDPAAYTGVAAELVDRAPA</sequence>
<dbReference type="InterPro" id="IPR019468">
    <property type="entry name" value="AdenyloSucc_lyase_C"/>
</dbReference>
<dbReference type="InterPro" id="IPR052189">
    <property type="entry name" value="L-asp_N-monooxygenase_NS-form"/>
</dbReference>
<dbReference type="Gene3D" id="1.10.40.30">
    <property type="entry name" value="Fumarase/aspartase (C-terminal domain)"/>
    <property type="match status" value="1"/>
</dbReference>
<dbReference type="PANTHER" id="PTHR40254:SF1">
    <property type="entry name" value="BLR0577 PROTEIN"/>
    <property type="match status" value="1"/>
</dbReference>
<comment type="caution">
    <text evidence="4">The sequence shown here is derived from an EMBL/GenBank/DDBJ whole genome shotgun (WGS) entry which is preliminary data.</text>
</comment>
<evidence type="ECO:0000313" key="5">
    <source>
        <dbReference type="Proteomes" id="UP001500034"/>
    </source>
</evidence>
<feature type="compositionally biased region" description="Basic residues" evidence="2">
    <location>
        <begin position="282"/>
        <end position="295"/>
    </location>
</feature>
<feature type="region of interest" description="Disordered" evidence="2">
    <location>
        <begin position="247"/>
        <end position="353"/>
    </location>
</feature>
<gene>
    <name evidence="4" type="ORF">GCM10022384_57820</name>
</gene>
<dbReference type="SUPFAM" id="SSF48557">
    <property type="entry name" value="L-aspartase-like"/>
    <property type="match status" value="1"/>
</dbReference>
<evidence type="ECO:0000313" key="4">
    <source>
        <dbReference type="EMBL" id="GAA4003649.1"/>
    </source>
</evidence>
<dbReference type="RefSeq" id="WP_425587913.1">
    <property type="nucleotide sequence ID" value="NZ_BAABCQ010000158.1"/>
</dbReference>
<dbReference type="Proteomes" id="UP001500034">
    <property type="component" value="Unassembled WGS sequence"/>
</dbReference>
<reference evidence="5" key="1">
    <citation type="journal article" date="2019" name="Int. J. Syst. Evol. Microbiol.">
        <title>The Global Catalogue of Microorganisms (GCM) 10K type strain sequencing project: providing services to taxonomists for standard genome sequencing and annotation.</title>
        <authorList>
            <consortium name="The Broad Institute Genomics Platform"/>
            <consortium name="The Broad Institute Genome Sequencing Center for Infectious Disease"/>
            <person name="Wu L."/>
            <person name="Ma J."/>
        </authorList>
    </citation>
    <scope>NUCLEOTIDE SEQUENCE [LARGE SCALE GENOMIC DNA]</scope>
    <source>
        <strain evidence="5">JCM 17027</strain>
    </source>
</reference>
<dbReference type="EMBL" id="BAABCQ010000158">
    <property type="protein sequence ID" value="GAA4003649.1"/>
    <property type="molecule type" value="Genomic_DNA"/>
</dbReference>
<dbReference type="Pfam" id="PF13454">
    <property type="entry name" value="NAD_binding_9"/>
    <property type="match status" value="1"/>
</dbReference>
<dbReference type="SMART" id="SM00998">
    <property type="entry name" value="ADSL_C"/>
    <property type="match status" value="1"/>
</dbReference>
<keyword evidence="5" id="KW-1185">Reference proteome</keyword>
<dbReference type="InterPro" id="IPR038732">
    <property type="entry name" value="HpyO/CreE_NAD-binding"/>
</dbReference>
<dbReference type="InterPro" id="IPR008948">
    <property type="entry name" value="L-Aspartase-like"/>
</dbReference>
<feature type="compositionally biased region" description="Basic residues" evidence="2">
    <location>
        <begin position="318"/>
        <end position="329"/>
    </location>
</feature>
<proteinExistence type="predicted"/>